<organism evidence="2 3">
    <name type="scientific">Paenibacillus faecis</name>
    <dbReference type="NCBI Taxonomy" id="862114"/>
    <lineage>
        <taxon>Bacteria</taxon>
        <taxon>Bacillati</taxon>
        <taxon>Bacillota</taxon>
        <taxon>Bacilli</taxon>
        <taxon>Bacillales</taxon>
        <taxon>Paenibacillaceae</taxon>
        <taxon>Paenibacillus</taxon>
    </lineage>
</organism>
<dbReference type="CDD" id="cd04692">
    <property type="entry name" value="NUDIX_Hydrolase"/>
    <property type="match status" value="1"/>
</dbReference>
<dbReference type="OrthoDB" id="9780586at2"/>
<dbReference type="Gene3D" id="3.90.79.10">
    <property type="entry name" value="Nucleoside Triphosphate Pyrophosphohydrolase"/>
    <property type="match status" value="1"/>
</dbReference>
<sequence>MSGQELFDVYDASMVKIGVDTRENVHAKGLWHQTFHCWIVSRPDHEPPRLLLQLRQSTKDTYPGLLDISSAGHLQAGETVEDGVRELREELGLEVVFEDLFYCGLVPEEDRISPVLTDREFNHVFLYSCNKEAADYDFQAEEIAGLFFCEIEDFKRLLLGQTTSIPIEGVVLDENRKEKAAERRMVGLQDLTPISNEYRNRLFDSLDIYFEKIDPPT</sequence>
<dbReference type="Proteomes" id="UP000325218">
    <property type="component" value="Unassembled WGS sequence"/>
</dbReference>
<reference evidence="2 3" key="1">
    <citation type="submission" date="2019-08" db="EMBL/GenBank/DDBJ databases">
        <title>Genome sequencing of Paenibacillus faecis DSM 23593(T).</title>
        <authorList>
            <person name="Kook J.-K."/>
            <person name="Park S.-N."/>
            <person name="Lim Y.K."/>
        </authorList>
    </citation>
    <scope>NUCLEOTIDE SEQUENCE [LARGE SCALE GENOMIC DNA]</scope>
    <source>
        <strain evidence="2 3">DSM 23593</strain>
    </source>
</reference>
<keyword evidence="3" id="KW-1185">Reference proteome</keyword>
<dbReference type="SUPFAM" id="SSF55811">
    <property type="entry name" value="Nudix"/>
    <property type="match status" value="1"/>
</dbReference>
<feature type="domain" description="Nudix hydrolase" evidence="1">
    <location>
        <begin position="30"/>
        <end position="173"/>
    </location>
</feature>
<evidence type="ECO:0000313" key="3">
    <source>
        <dbReference type="Proteomes" id="UP000325218"/>
    </source>
</evidence>
<dbReference type="InterPro" id="IPR015797">
    <property type="entry name" value="NUDIX_hydrolase-like_dom_sf"/>
</dbReference>
<comment type="caution">
    <text evidence="2">The sequence shown here is derived from an EMBL/GenBank/DDBJ whole genome shotgun (WGS) entry which is preliminary data.</text>
</comment>
<dbReference type="PANTHER" id="PTHR10885">
    <property type="entry name" value="ISOPENTENYL-DIPHOSPHATE DELTA-ISOMERASE"/>
    <property type="match status" value="1"/>
</dbReference>
<proteinExistence type="predicted"/>
<dbReference type="PANTHER" id="PTHR10885:SF0">
    <property type="entry name" value="ISOPENTENYL-DIPHOSPHATE DELTA-ISOMERASE"/>
    <property type="match status" value="1"/>
</dbReference>
<dbReference type="PROSITE" id="PS51462">
    <property type="entry name" value="NUDIX"/>
    <property type="match status" value="1"/>
</dbReference>
<protein>
    <submittedName>
        <fullName evidence="2">NUDIX domain-containing protein</fullName>
    </submittedName>
</protein>
<gene>
    <name evidence="2" type="ORF">FRY98_01855</name>
</gene>
<accession>A0A5D0CWX4</accession>
<name>A0A5D0CWX4_9BACL</name>
<dbReference type="AlphaFoldDB" id="A0A5D0CWX4"/>
<dbReference type="Pfam" id="PF00293">
    <property type="entry name" value="NUDIX"/>
    <property type="match status" value="1"/>
</dbReference>
<evidence type="ECO:0000259" key="1">
    <source>
        <dbReference type="PROSITE" id="PS51462"/>
    </source>
</evidence>
<dbReference type="InterPro" id="IPR000086">
    <property type="entry name" value="NUDIX_hydrolase_dom"/>
</dbReference>
<dbReference type="RefSeq" id="WP_148450034.1">
    <property type="nucleotide sequence ID" value="NZ_VSDO01000001.1"/>
</dbReference>
<dbReference type="GO" id="GO:0003824">
    <property type="term" value="F:catalytic activity"/>
    <property type="evidence" value="ECO:0007669"/>
    <property type="project" value="UniProtKB-ARBA"/>
</dbReference>
<evidence type="ECO:0000313" key="2">
    <source>
        <dbReference type="EMBL" id="TYA14456.1"/>
    </source>
</evidence>
<dbReference type="EMBL" id="VSDO01000001">
    <property type="protein sequence ID" value="TYA14456.1"/>
    <property type="molecule type" value="Genomic_DNA"/>
</dbReference>